<dbReference type="EMBL" id="QEKI01000033">
    <property type="protein sequence ID" value="PVY35627.1"/>
    <property type="molecule type" value="Genomic_DNA"/>
</dbReference>
<organism evidence="2 3">
    <name type="scientific">Pontibacter virosus</name>
    <dbReference type="NCBI Taxonomy" id="1765052"/>
    <lineage>
        <taxon>Bacteria</taxon>
        <taxon>Pseudomonadati</taxon>
        <taxon>Bacteroidota</taxon>
        <taxon>Cytophagia</taxon>
        <taxon>Cytophagales</taxon>
        <taxon>Hymenobacteraceae</taxon>
        <taxon>Pontibacter</taxon>
    </lineage>
</organism>
<dbReference type="AlphaFoldDB" id="A0A2U1AGW3"/>
<keyword evidence="3" id="KW-1185">Reference proteome</keyword>
<proteinExistence type="predicted"/>
<name>A0A2U1AGW3_9BACT</name>
<protein>
    <submittedName>
        <fullName evidence="2">Uncharacterized protein</fullName>
    </submittedName>
</protein>
<accession>A0A2U1AGW3</accession>
<dbReference type="OrthoDB" id="176940at768503"/>
<feature type="transmembrane region" description="Helical" evidence="1">
    <location>
        <begin position="38"/>
        <end position="57"/>
    </location>
</feature>
<sequence>MGIILAILFAVAYLAILIFWNKKVKWRLPFKTGLTLKWIHYTCIALILVVAILYSQLDIGLRGIWTTRIFIITALLSGIFFSFLVRREDIHKGEFWYFKIFSYLPVAIAVLLCVPFLGIVIVLSLFGRLVDPATDVYYSDNKIRVQSTFTGVLGPPRVDVFKKGLLFEHHLSRTDFCGYDVDSVKVNYDNDSTRIVMYDSHYGEEPCKISIKSLK</sequence>
<keyword evidence="1" id="KW-0812">Transmembrane</keyword>
<evidence type="ECO:0000313" key="3">
    <source>
        <dbReference type="Proteomes" id="UP000245466"/>
    </source>
</evidence>
<dbReference type="Proteomes" id="UP000245466">
    <property type="component" value="Unassembled WGS sequence"/>
</dbReference>
<keyword evidence="1" id="KW-1133">Transmembrane helix</keyword>
<gene>
    <name evidence="2" type="ORF">C8E01_1334</name>
</gene>
<comment type="caution">
    <text evidence="2">The sequence shown here is derived from an EMBL/GenBank/DDBJ whole genome shotgun (WGS) entry which is preliminary data.</text>
</comment>
<dbReference type="RefSeq" id="WP_116545484.1">
    <property type="nucleotide sequence ID" value="NZ_QEKI01000033.1"/>
</dbReference>
<keyword evidence="1" id="KW-0472">Membrane</keyword>
<evidence type="ECO:0000256" key="1">
    <source>
        <dbReference type="SAM" id="Phobius"/>
    </source>
</evidence>
<feature type="transmembrane region" description="Helical" evidence="1">
    <location>
        <begin position="69"/>
        <end position="86"/>
    </location>
</feature>
<feature type="transmembrane region" description="Helical" evidence="1">
    <location>
        <begin position="106"/>
        <end position="126"/>
    </location>
</feature>
<evidence type="ECO:0000313" key="2">
    <source>
        <dbReference type="EMBL" id="PVY35627.1"/>
    </source>
</evidence>
<reference evidence="2 3" key="1">
    <citation type="submission" date="2018-04" db="EMBL/GenBank/DDBJ databases">
        <title>Genomic Encyclopedia of Type Strains, Phase IV (KMG-IV): sequencing the most valuable type-strain genomes for metagenomic binning, comparative biology and taxonomic classification.</title>
        <authorList>
            <person name="Goeker M."/>
        </authorList>
    </citation>
    <scope>NUCLEOTIDE SEQUENCE [LARGE SCALE GENOMIC DNA]</scope>
    <source>
        <strain evidence="2 3">DSM 100231</strain>
    </source>
</reference>